<feature type="compositionally biased region" description="Polar residues" evidence="6">
    <location>
        <begin position="1068"/>
        <end position="1096"/>
    </location>
</feature>
<feature type="compositionally biased region" description="Polar residues" evidence="6">
    <location>
        <begin position="1273"/>
        <end position="1291"/>
    </location>
</feature>
<dbReference type="InterPro" id="IPR011011">
    <property type="entry name" value="Znf_FYVE_PHD"/>
</dbReference>
<feature type="compositionally biased region" description="Basic residues" evidence="6">
    <location>
        <begin position="469"/>
        <end position="478"/>
    </location>
</feature>
<name>A0A103Y7W5_CYNCS</name>
<dbReference type="CDD" id="cd10567">
    <property type="entry name" value="SWIB-MDM2_like"/>
    <property type="match status" value="1"/>
</dbReference>
<feature type="compositionally biased region" description="Acidic residues" evidence="6">
    <location>
        <begin position="451"/>
        <end position="461"/>
    </location>
</feature>
<dbReference type="OMA" id="EFTESWS"/>
<feature type="compositionally biased region" description="Polar residues" evidence="6">
    <location>
        <begin position="1229"/>
        <end position="1245"/>
    </location>
</feature>
<dbReference type="InterPro" id="IPR058668">
    <property type="entry name" value="NERD_dom"/>
</dbReference>
<dbReference type="FunFam" id="3.30.40.10:FF:000303">
    <property type="entry name" value="Zinc finger CCCH domain-containing protein 19"/>
    <property type="match status" value="1"/>
</dbReference>
<evidence type="ECO:0000256" key="4">
    <source>
        <dbReference type="ARBA" id="ARBA00023125"/>
    </source>
</evidence>
<dbReference type="PROSITE" id="PS50829">
    <property type="entry name" value="GYF"/>
    <property type="match status" value="1"/>
</dbReference>
<dbReference type="InterPro" id="IPR004343">
    <property type="entry name" value="Plus-3_dom"/>
</dbReference>
<proteinExistence type="predicted"/>
<dbReference type="Gene3D" id="3.30.40.10">
    <property type="entry name" value="Zinc/RING finger domain, C3HC4 (zinc finger)"/>
    <property type="match status" value="1"/>
</dbReference>
<dbReference type="GO" id="GO:0008270">
    <property type="term" value="F:zinc ion binding"/>
    <property type="evidence" value="ECO:0007669"/>
    <property type="project" value="UniProtKB-KW"/>
</dbReference>
<feature type="region of interest" description="Disordered" evidence="6">
    <location>
        <begin position="1547"/>
        <end position="1674"/>
    </location>
</feature>
<evidence type="ECO:0000259" key="9">
    <source>
        <dbReference type="PROSITE" id="PS51360"/>
    </source>
</evidence>
<dbReference type="PROSITE" id="PS51360">
    <property type="entry name" value="PLUS3"/>
    <property type="match status" value="1"/>
</dbReference>
<feature type="compositionally biased region" description="Basic and acidic residues" evidence="6">
    <location>
        <begin position="1649"/>
        <end position="1660"/>
    </location>
</feature>
<feature type="domain" description="PHD-type" evidence="7">
    <location>
        <begin position="496"/>
        <end position="562"/>
    </location>
</feature>
<dbReference type="CDD" id="cd19757">
    <property type="entry name" value="Bbox1"/>
    <property type="match status" value="1"/>
</dbReference>
<evidence type="ECO:0000259" key="8">
    <source>
        <dbReference type="PROSITE" id="PS50829"/>
    </source>
</evidence>
<dbReference type="Gramene" id="KVI04154">
    <property type="protein sequence ID" value="KVI04154"/>
    <property type="gene ID" value="Ccrd_017540"/>
</dbReference>
<dbReference type="InterPro" id="IPR035445">
    <property type="entry name" value="GYF-like_dom_sf"/>
</dbReference>
<dbReference type="Pfam" id="PF02213">
    <property type="entry name" value="GYF"/>
    <property type="match status" value="1"/>
</dbReference>
<evidence type="ECO:0000313" key="11">
    <source>
        <dbReference type="EMBL" id="KVI04154.1"/>
    </source>
</evidence>
<dbReference type="InterPro" id="IPR019786">
    <property type="entry name" value="Zinc_finger_PHD-type_CS"/>
</dbReference>
<feature type="region of interest" description="Disordered" evidence="6">
    <location>
        <begin position="1017"/>
        <end position="1125"/>
    </location>
</feature>
<protein>
    <submittedName>
        <fullName evidence="11">GYF-like protein</fullName>
    </submittedName>
</protein>
<feature type="compositionally biased region" description="Acidic residues" evidence="6">
    <location>
        <begin position="384"/>
        <end position="398"/>
    </location>
</feature>
<evidence type="ECO:0000313" key="12">
    <source>
        <dbReference type="Proteomes" id="UP000243975"/>
    </source>
</evidence>
<gene>
    <name evidence="11" type="ORF">Ccrd_017540</name>
</gene>
<dbReference type="CDD" id="cd00072">
    <property type="entry name" value="GYF"/>
    <property type="match status" value="1"/>
</dbReference>
<feature type="compositionally biased region" description="Basic residues" evidence="6">
    <location>
        <begin position="825"/>
        <end position="834"/>
    </location>
</feature>
<feature type="compositionally biased region" description="Basic and acidic residues" evidence="6">
    <location>
        <begin position="1107"/>
        <end position="1119"/>
    </location>
</feature>
<dbReference type="SUPFAM" id="SSF55277">
    <property type="entry name" value="GYF domain"/>
    <property type="match status" value="1"/>
</dbReference>
<dbReference type="SMART" id="SM00444">
    <property type="entry name" value="GYF"/>
    <property type="match status" value="1"/>
</dbReference>
<dbReference type="PROSITE" id="PS01359">
    <property type="entry name" value="ZF_PHD_1"/>
    <property type="match status" value="1"/>
</dbReference>
<dbReference type="CDD" id="cd15568">
    <property type="entry name" value="PHD5_NSD"/>
    <property type="match status" value="1"/>
</dbReference>
<evidence type="ECO:0000256" key="6">
    <source>
        <dbReference type="SAM" id="MobiDB-lite"/>
    </source>
</evidence>
<dbReference type="SUPFAM" id="SSF47592">
    <property type="entry name" value="SWIB/MDM2 domain"/>
    <property type="match status" value="1"/>
</dbReference>
<dbReference type="InterPro" id="IPR003121">
    <property type="entry name" value="SWIB_MDM2_domain"/>
</dbReference>
<dbReference type="Pfam" id="PF02201">
    <property type="entry name" value="SWIB"/>
    <property type="match status" value="1"/>
</dbReference>
<evidence type="ECO:0000259" key="10">
    <source>
        <dbReference type="PROSITE" id="PS51925"/>
    </source>
</evidence>
<feature type="domain" description="DM2" evidence="10">
    <location>
        <begin position="705"/>
        <end position="788"/>
    </location>
</feature>
<feature type="region of interest" description="Disordered" evidence="6">
    <location>
        <begin position="640"/>
        <end position="706"/>
    </location>
</feature>
<dbReference type="SUPFAM" id="SSF159042">
    <property type="entry name" value="Plus3-like"/>
    <property type="match status" value="1"/>
</dbReference>
<feature type="region of interest" description="Disordered" evidence="6">
    <location>
        <begin position="806"/>
        <end position="843"/>
    </location>
</feature>
<dbReference type="InterPro" id="IPR036885">
    <property type="entry name" value="SWIB_MDM2_dom_sf"/>
</dbReference>
<feature type="region of interest" description="Disordered" evidence="6">
    <location>
        <begin position="355"/>
        <end position="489"/>
    </location>
</feature>
<evidence type="ECO:0000256" key="1">
    <source>
        <dbReference type="ARBA" id="ARBA00022723"/>
    </source>
</evidence>
<accession>A0A103Y7W5</accession>
<dbReference type="GO" id="GO:0003677">
    <property type="term" value="F:DNA binding"/>
    <property type="evidence" value="ECO:0007669"/>
    <property type="project" value="UniProtKB-KW"/>
</dbReference>
<feature type="compositionally biased region" description="Basic and acidic residues" evidence="6">
    <location>
        <begin position="1017"/>
        <end position="1027"/>
    </location>
</feature>
<keyword evidence="2 5" id="KW-0863">Zinc-finger</keyword>
<dbReference type="SUPFAM" id="SSF57903">
    <property type="entry name" value="FYVE/PHD zinc finger"/>
    <property type="match status" value="1"/>
</dbReference>
<feature type="compositionally biased region" description="Basic residues" evidence="6">
    <location>
        <begin position="673"/>
        <end position="682"/>
    </location>
</feature>
<dbReference type="Gene3D" id="3.30.1490.40">
    <property type="match status" value="1"/>
</dbReference>
<dbReference type="PROSITE" id="PS50016">
    <property type="entry name" value="ZF_PHD_2"/>
    <property type="match status" value="1"/>
</dbReference>
<dbReference type="InterPro" id="IPR036128">
    <property type="entry name" value="Plus3-like_sf"/>
</dbReference>
<feature type="domain" description="Plus3" evidence="9">
    <location>
        <begin position="847"/>
        <end position="979"/>
    </location>
</feature>
<feature type="region of interest" description="Disordered" evidence="6">
    <location>
        <begin position="1215"/>
        <end position="1291"/>
    </location>
</feature>
<keyword evidence="12" id="KW-1185">Reference proteome</keyword>
<evidence type="ECO:0000256" key="5">
    <source>
        <dbReference type="PROSITE-ProRule" id="PRU00146"/>
    </source>
</evidence>
<feature type="compositionally biased region" description="Acidic residues" evidence="6">
    <location>
        <begin position="432"/>
        <end position="443"/>
    </location>
</feature>
<dbReference type="PROSITE" id="PS51925">
    <property type="entry name" value="SWIB_MDM2"/>
    <property type="match status" value="1"/>
</dbReference>
<dbReference type="Gene3D" id="1.10.245.10">
    <property type="entry name" value="SWIB/MDM2 domain"/>
    <property type="match status" value="1"/>
</dbReference>
<dbReference type="InterPro" id="IPR019835">
    <property type="entry name" value="SWIB_domain"/>
</dbReference>
<comment type="caution">
    <text evidence="11">The sequence shown here is derived from an EMBL/GenBank/DDBJ whole genome shotgun (WGS) entry which is preliminary data.</text>
</comment>
<dbReference type="InterPro" id="IPR013083">
    <property type="entry name" value="Znf_RING/FYVE/PHD"/>
</dbReference>
<feature type="compositionally biased region" description="Basic and acidic residues" evidence="6">
    <location>
        <begin position="1218"/>
        <end position="1227"/>
    </location>
</feature>
<feature type="compositionally biased region" description="Basic and acidic residues" evidence="6">
    <location>
        <begin position="405"/>
        <end position="431"/>
    </location>
</feature>
<dbReference type="EMBL" id="LEKV01002305">
    <property type="protein sequence ID" value="KVI04154.1"/>
    <property type="molecule type" value="Genomic_DNA"/>
</dbReference>
<dbReference type="Pfam" id="PF25980">
    <property type="entry name" value="NERD_plant"/>
    <property type="match status" value="1"/>
</dbReference>
<dbReference type="SMART" id="SM00151">
    <property type="entry name" value="SWIB"/>
    <property type="match status" value="1"/>
</dbReference>
<organism evidence="11 12">
    <name type="scientific">Cynara cardunculus var. scolymus</name>
    <name type="common">Globe artichoke</name>
    <name type="synonym">Cynara scolymus</name>
    <dbReference type="NCBI Taxonomy" id="59895"/>
    <lineage>
        <taxon>Eukaryota</taxon>
        <taxon>Viridiplantae</taxon>
        <taxon>Streptophyta</taxon>
        <taxon>Embryophyta</taxon>
        <taxon>Tracheophyta</taxon>
        <taxon>Spermatophyta</taxon>
        <taxon>Magnoliopsida</taxon>
        <taxon>eudicotyledons</taxon>
        <taxon>Gunneridae</taxon>
        <taxon>Pentapetalae</taxon>
        <taxon>asterids</taxon>
        <taxon>campanulids</taxon>
        <taxon>Asterales</taxon>
        <taxon>Asteraceae</taxon>
        <taxon>Carduoideae</taxon>
        <taxon>Cardueae</taxon>
        <taxon>Carduinae</taxon>
        <taxon>Cynara</taxon>
    </lineage>
</organism>
<dbReference type="Gene3D" id="3.90.70.200">
    <property type="entry name" value="Plus-3 domain"/>
    <property type="match status" value="1"/>
</dbReference>
<dbReference type="InterPro" id="IPR019787">
    <property type="entry name" value="Znf_PHD-finger"/>
</dbReference>
<feature type="domain" description="GYF" evidence="8">
    <location>
        <begin position="1155"/>
        <end position="1209"/>
    </location>
</feature>
<evidence type="ECO:0000256" key="2">
    <source>
        <dbReference type="ARBA" id="ARBA00022771"/>
    </source>
</evidence>
<dbReference type="SMART" id="SM00719">
    <property type="entry name" value="Plus3"/>
    <property type="match status" value="1"/>
</dbReference>
<keyword evidence="4" id="KW-0238">DNA-binding</keyword>
<evidence type="ECO:0000259" key="7">
    <source>
        <dbReference type="PROSITE" id="PS50016"/>
    </source>
</evidence>
<feature type="compositionally biased region" description="Low complexity" evidence="6">
    <location>
        <begin position="1604"/>
        <end position="1618"/>
    </location>
</feature>
<sequence>MAAETTIVINESLLENTTSTDNDSAKVLSKLISKSNALEEEDSSVSVPKSEDSEAFVVVAVEEKEEGENGEEVFVHCRNLESDAALSDGIVNSVVVESTNVVEYSKNGDEDAVKEIDVPRHDVAAMECGGSELMCSVNVDDGEGEVAVVERNDELEVVEEKVETKGEDTDVGDFPVTEKDEMVGKEAMKEEDIAEVLPVIHNGEGDEAMNQIKEEDGVNVQLEEVENAQGMAGSDVRNDGVADFQLENIDDVEGEMTEERVFAEVVKEEELIADEEEVVGVREDFKEETLMANDEKADAENDEEETMVEDEFKEETLMAIDEKTDAENDEEETMVEDEFKEETLMANDEKVDVVAESDEEETMVEDEFNQETVMANDEKVDVIAENDEEETVVEDEDKSLDTAMETEKSLDSDMETEKSLDTELETEKSLDTEMETEEEANLADEDKTQEQEAEIETEPELPESSKKGSGGKRKRGGKISKTTPKSSAAPRKTIEEDVCFICFDGGDLVLCDRRNCPKAYHPSCVNRDEAFFQSKGRWNCGWHLCSICEKKAEYMCYTCTYSLCKACIKTSVILCVREKEKKGLCEACMKTVMLIEKQGTQGNVNFDDKNSWEHLFKDYWTEMKAKHNLSLAELAQAKNPWKGSGKKESPIAQYDVKDDEGLGSDNPSENLKARKTRRKAKKQKADAKEEDSSTGAAAVGSKGSVPDKTEWVSKELLEFVMHMRNGDSSVISQFEVQDLLLEYIKRNKLRDPHRKSQIICDARLENLFGKPRVAHFEMLKLLESHFLMREDSQIDDIQGTVVDTEVSQVDDDETNETLAKDNKDRKRKGRKKGDRRGPQSNREDYAAIDIHNISLIYLRRKLVEDLLDDMENFHEKIVGTFVRIRISGANQKQDIYRLVQVTGTSEAVQYTIGKRKTCTMLEILNLDKTETIPIDTISNQEFMEDECKRLRQSIKCGFISRLTVGDILDKAMELQVARVNDWLETEVLRLSHLRDRASDLGQKLHVLKTPEERARRLEEFPLIHDDPTMDPDYGSEDDTDSDDKKQDSFRFNQRGRDQFSPRGDYTSKESWSGTPQSSSAKNYEFSRSLSNKNFSTGIEDAPSSLENHTENSWRQERDTSVQQPTLLEKPMDDAAASPMETPIAAESAPKVNETEKMWHYKDPSGKIQGPFSMVQLRKWSKNGYFPVGLRIWRKSDKEDDGIILTDALEGKFTQVSQDRQHLTRERNSAPGQPQSGNWATVQSPKTDSKHDFANLPSPTPNKSTTGWIGGQSGPHSSYPSGNEGLQSPTPNSVRLASSNISSLVACVNDTNAVGSVGSSGTVSFPAVPQNMEQGTVLGSQNSIQSSQLGQPVAPPPDNNMVPQMVQSVGGQNSQGWNLQPNPSMNMAGLQQLAYNQWTGVPNMVQNPVGNFLPQSVAVPQESWGQLQFPVNQPNMQPPPQPNVNWATMAANPNMGWVGPNPNWGPMVQGPQGTGNVNPTWVMPASGNMQAGWVPPSPVQGVQGVMPNQNWVAAPIQAPVVGGNGNPSWVGPPGNQGAPNAGWSAPIANQGPINTNTGWNGPPGNQGAPVANQGPTNTNTGWVGPPGNQGAPTANQGPGWVPPTGNNNQNWSQNRGNWGANEQQQNRGSFSGQRRNRGSGGFRGNRRHFNKQESFHKDGGSFHRGSGDSAKSSDQ</sequence>
<dbReference type="Proteomes" id="UP000243975">
    <property type="component" value="Unassembled WGS sequence"/>
</dbReference>
<dbReference type="InterPro" id="IPR001965">
    <property type="entry name" value="Znf_PHD"/>
</dbReference>
<dbReference type="STRING" id="59895.A0A103Y7W5"/>
<reference evidence="11 12" key="1">
    <citation type="journal article" date="2016" name="Sci. Rep.">
        <title>The genome sequence of the outbreeding globe artichoke constructed de novo incorporating a phase-aware low-pass sequencing strategy of F1 progeny.</title>
        <authorList>
            <person name="Scaglione D."/>
            <person name="Reyes-Chin-Wo S."/>
            <person name="Acquadro A."/>
            <person name="Froenicke L."/>
            <person name="Portis E."/>
            <person name="Beitel C."/>
            <person name="Tirone M."/>
            <person name="Mauro R."/>
            <person name="Lo Monaco A."/>
            <person name="Mauromicale G."/>
            <person name="Faccioli P."/>
            <person name="Cattivelli L."/>
            <person name="Rieseberg L."/>
            <person name="Michelmore R."/>
            <person name="Lanteri S."/>
        </authorList>
    </citation>
    <scope>NUCLEOTIDE SEQUENCE [LARGE SCALE GENOMIC DNA]</scope>
    <source>
        <strain evidence="11">2C</strain>
    </source>
</reference>
<dbReference type="InterPro" id="IPR003169">
    <property type="entry name" value="GYF"/>
</dbReference>
<feature type="compositionally biased region" description="Basic and acidic residues" evidence="6">
    <location>
        <begin position="645"/>
        <end position="660"/>
    </location>
</feature>
<keyword evidence="1" id="KW-0479">Metal-binding</keyword>
<feature type="compositionally biased region" description="Acidic residues" evidence="6">
    <location>
        <begin position="355"/>
        <end position="369"/>
    </location>
</feature>
<feature type="compositionally biased region" description="Basic and acidic residues" evidence="6">
    <location>
        <begin position="1042"/>
        <end position="1059"/>
    </location>
</feature>
<dbReference type="PANTHER" id="PTHR46695:SF5">
    <property type="entry name" value="RNA POLYMERASE-ASSOCIATED PROTEIN RTF1 HOMOLOG"/>
    <property type="match status" value="1"/>
</dbReference>
<dbReference type="PANTHER" id="PTHR46695">
    <property type="entry name" value="ZINC FINGER CCCH DOMAIN-CONTAINING PROTEIN 44-RELATED"/>
    <property type="match status" value="1"/>
</dbReference>
<dbReference type="SMART" id="SM00249">
    <property type="entry name" value="PHD"/>
    <property type="match status" value="1"/>
</dbReference>
<evidence type="ECO:0000256" key="3">
    <source>
        <dbReference type="ARBA" id="ARBA00022833"/>
    </source>
</evidence>
<keyword evidence="3" id="KW-0862">Zinc</keyword>
<feature type="compositionally biased region" description="Low complexity" evidence="6">
    <location>
        <begin position="1550"/>
        <end position="1564"/>
    </location>
</feature>
<dbReference type="Pfam" id="PF03126">
    <property type="entry name" value="Plus-3"/>
    <property type="match status" value="1"/>
</dbReference>